<keyword evidence="14" id="KW-0131">Cell cycle</keyword>
<feature type="region of interest" description="Disordered" evidence="18">
    <location>
        <begin position="681"/>
        <end position="701"/>
    </location>
</feature>
<evidence type="ECO:0000256" key="4">
    <source>
        <dbReference type="ARBA" id="ARBA00022490"/>
    </source>
</evidence>
<reference evidence="20" key="1">
    <citation type="journal article" date="2013" name="Science">
        <title>Comparative analysis of bat genomes provides insight into the evolution of flight and immunity.</title>
        <authorList>
            <person name="Zhang G."/>
            <person name="Cowled C."/>
            <person name="Shi Z."/>
            <person name="Huang Z."/>
            <person name="Bishop-Lilly K.A."/>
            <person name="Fang X."/>
            <person name="Wynne J.W."/>
            <person name="Xiong Z."/>
            <person name="Baker M.L."/>
            <person name="Zhao W."/>
            <person name="Tachedjian M."/>
            <person name="Zhu Y."/>
            <person name="Zhou P."/>
            <person name="Jiang X."/>
            <person name="Ng J."/>
            <person name="Yang L."/>
            <person name="Wu L."/>
            <person name="Xiao J."/>
            <person name="Feng Y."/>
            <person name="Chen Y."/>
            <person name="Sun X."/>
            <person name="Zhang Y."/>
            <person name="Marsh G.A."/>
            <person name="Crameri G."/>
            <person name="Broder C.C."/>
            <person name="Frey K.G."/>
            <person name="Wang L.F."/>
            <person name="Wang J."/>
        </authorList>
    </citation>
    <scope>NUCLEOTIDE SEQUENCE [LARGE SCALE GENOMIC DNA]</scope>
</reference>
<feature type="compositionally biased region" description="Basic and acidic residues" evidence="18">
    <location>
        <begin position="256"/>
        <end position="268"/>
    </location>
</feature>
<dbReference type="FunFam" id="1.10.10.60:FF:000265">
    <property type="entry name" value="CASP8-associated protein 2 isoform X1"/>
    <property type="match status" value="1"/>
</dbReference>
<dbReference type="CDD" id="cd12202">
    <property type="entry name" value="CASP8AP2"/>
    <property type="match status" value="1"/>
</dbReference>
<feature type="region of interest" description="Disordered" evidence="18">
    <location>
        <begin position="1"/>
        <end position="22"/>
    </location>
</feature>
<evidence type="ECO:0000256" key="7">
    <source>
        <dbReference type="ARBA" id="ARBA00022703"/>
    </source>
</evidence>
<keyword evidence="7" id="KW-0053">Apoptosis</keyword>
<dbReference type="GO" id="GO:0003714">
    <property type="term" value="F:transcription corepressor activity"/>
    <property type="evidence" value="ECO:0007669"/>
    <property type="project" value="TreeGrafter"/>
</dbReference>
<dbReference type="PANTHER" id="PTHR15489:SF2">
    <property type="entry name" value="CASP8-ASSOCIATED PROTEIN 2"/>
    <property type="match status" value="1"/>
</dbReference>
<feature type="compositionally biased region" description="Basic and acidic residues" evidence="18">
    <location>
        <begin position="464"/>
        <end position="481"/>
    </location>
</feature>
<feature type="compositionally biased region" description="Polar residues" evidence="18">
    <location>
        <begin position="1002"/>
        <end position="1015"/>
    </location>
</feature>
<dbReference type="GO" id="GO:0016605">
    <property type="term" value="C:PML body"/>
    <property type="evidence" value="ECO:0007669"/>
    <property type="project" value="UniProtKB-SubCell"/>
</dbReference>
<feature type="compositionally biased region" description="Polar residues" evidence="18">
    <location>
        <begin position="482"/>
        <end position="500"/>
    </location>
</feature>
<feature type="compositionally biased region" description="Acidic residues" evidence="18">
    <location>
        <begin position="972"/>
        <end position="981"/>
    </location>
</feature>
<evidence type="ECO:0000256" key="1">
    <source>
        <dbReference type="ARBA" id="ARBA00004173"/>
    </source>
</evidence>
<dbReference type="InterPro" id="IPR039674">
    <property type="entry name" value="FLASH"/>
</dbReference>
<keyword evidence="10" id="KW-0496">Mitochondrion</keyword>
<dbReference type="InterPro" id="IPR009057">
    <property type="entry name" value="Homeodomain-like_sf"/>
</dbReference>
<feature type="compositionally biased region" description="Basic and acidic residues" evidence="18">
    <location>
        <begin position="231"/>
        <end position="249"/>
    </location>
</feature>
<evidence type="ECO:0000256" key="16">
    <source>
        <dbReference type="ARBA" id="ARBA00078515"/>
    </source>
</evidence>
<feature type="compositionally biased region" description="Basic and acidic residues" evidence="18">
    <location>
        <begin position="984"/>
        <end position="996"/>
    </location>
</feature>
<evidence type="ECO:0000256" key="17">
    <source>
        <dbReference type="SAM" id="Coils"/>
    </source>
</evidence>
<keyword evidence="5" id="KW-0678">Repressor</keyword>
<dbReference type="InParanoid" id="L5JPL8"/>
<evidence type="ECO:0000256" key="18">
    <source>
        <dbReference type="SAM" id="MobiDB-lite"/>
    </source>
</evidence>
<keyword evidence="9" id="KW-0805">Transcription regulation</keyword>
<evidence type="ECO:0000256" key="15">
    <source>
        <dbReference type="ARBA" id="ARBA00069865"/>
    </source>
</evidence>
<evidence type="ECO:0000256" key="6">
    <source>
        <dbReference type="ARBA" id="ARBA00022553"/>
    </source>
</evidence>
<evidence type="ECO:0000313" key="20">
    <source>
        <dbReference type="Proteomes" id="UP000010552"/>
    </source>
</evidence>
<keyword evidence="12" id="KW-0804">Transcription</keyword>
<dbReference type="InterPro" id="IPR049257">
    <property type="entry name" value="Gon4l/CASP8AP2_myb-like"/>
</dbReference>
<feature type="region of interest" description="Disordered" evidence="18">
    <location>
        <begin position="1205"/>
        <end position="1273"/>
    </location>
</feature>
<dbReference type="GO" id="GO:0036337">
    <property type="term" value="P:Fas signaling pathway"/>
    <property type="evidence" value="ECO:0007669"/>
    <property type="project" value="TreeGrafter"/>
</dbReference>
<feature type="compositionally biased region" description="Basic and acidic residues" evidence="18">
    <location>
        <begin position="570"/>
        <end position="580"/>
    </location>
</feature>
<keyword evidence="20" id="KW-1185">Reference proteome</keyword>
<dbReference type="FunCoup" id="L5JPL8">
    <property type="interactions" value="2696"/>
</dbReference>
<feature type="compositionally biased region" description="Basic and acidic residues" evidence="18">
    <location>
        <begin position="1042"/>
        <end position="1058"/>
    </location>
</feature>
<evidence type="ECO:0000256" key="9">
    <source>
        <dbReference type="ARBA" id="ARBA00023015"/>
    </source>
</evidence>
<dbReference type="Pfam" id="PF21227">
    <property type="entry name" value="Myb_DNA-binding_7"/>
    <property type="match status" value="1"/>
</dbReference>
<evidence type="ECO:0000256" key="10">
    <source>
        <dbReference type="ARBA" id="ARBA00023128"/>
    </source>
</evidence>
<feature type="compositionally biased region" description="Basic and acidic residues" evidence="18">
    <location>
        <begin position="1233"/>
        <end position="1247"/>
    </location>
</feature>
<feature type="compositionally biased region" description="Basic and acidic residues" evidence="18">
    <location>
        <begin position="299"/>
        <end position="308"/>
    </location>
</feature>
<dbReference type="GO" id="GO:0008625">
    <property type="term" value="P:extrinsic apoptotic signaling pathway via death domain receptors"/>
    <property type="evidence" value="ECO:0007669"/>
    <property type="project" value="TreeGrafter"/>
</dbReference>
<organism evidence="19 20">
    <name type="scientific">Pteropus alecto</name>
    <name type="common">Black flying fox</name>
    <dbReference type="NCBI Taxonomy" id="9402"/>
    <lineage>
        <taxon>Eukaryota</taxon>
        <taxon>Metazoa</taxon>
        <taxon>Chordata</taxon>
        <taxon>Craniata</taxon>
        <taxon>Vertebrata</taxon>
        <taxon>Euteleostomi</taxon>
        <taxon>Mammalia</taxon>
        <taxon>Eutheria</taxon>
        <taxon>Laurasiatheria</taxon>
        <taxon>Chiroptera</taxon>
        <taxon>Yinpterochiroptera</taxon>
        <taxon>Pteropodoidea</taxon>
        <taxon>Pteropodidae</taxon>
        <taxon>Pteropodinae</taxon>
        <taxon>Pteropus</taxon>
    </lineage>
</organism>
<feature type="coiled-coil region" evidence="17">
    <location>
        <begin position="145"/>
        <end position="197"/>
    </location>
</feature>
<keyword evidence="4" id="KW-0963">Cytoplasm</keyword>
<feature type="region of interest" description="Disordered" evidence="18">
    <location>
        <begin position="287"/>
        <end position="610"/>
    </location>
</feature>
<evidence type="ECO:0000256" key="5">
    <source>
        <dbReference type="ARBA" id="ARBA00022491"/>
    </source>
</evidence>
<dbReference type="Proteomes" id="UP000010552">
    <property type="component" value="Unassembled WGS sequence"/>
</dbReference>
<keyword evidence="8" id="KW-0007">Acetylation</keyword>
<dbReference type="SUPFAM" id="SSF46689">
    <property type="entry name" value="Homeodomain-like"/>
    <property type="match status" value="1"/>
</dbReference>
<evidence type="ECO:0000256" key="12">
    <source>
        <dbReference type="ARBA" id="ARBA00023163"/>
    </source>
</evidence>
<dbReference type="eggNOG" id="ENOG502QQGD">
    <property type="taxonomic scope" value="Eukaryota"/>
</dbReference>
<gene>
    <name evidence="19" type="ORF">PAL_GLEAN10025167</name>
</gene>
<name>L5JPL8_PTEAL</name>
<dbReference type="STRING" id="9402.L5JPL8"/>
<evidence type="ECO:0000256" key="11">
    <source>
        <dbReference type="ARBA" id="ARBA00023159"/>
    </source>
</evidence>
<accession>L5JPL8</accession>
<feature type="compositionally biased region" description="Polar residues" evidence="18">
    <location>
        <begin position="287"/>
        <end position="298"/>
    </location>
</feature>
<evidence type="ECO:0000256" key="2">
    <source>
        <dbReference type="ARBA" id="ARBA00004322"/>
    </source>
</evidence>
<feature type="region of interest" description="Disordered" evidence="18">
    <location>
        <begin position="1870"/>
        <end position="1950"/>
    </location>
</feature>
<protein>
    <recommendedName>
        <fullName evidence="15">CASP8-associated protein 2</fullName>
    </recommendedName>
    <alternativeName>
        <fullName evidence="16">FLICE-associated huge protein</fullName>
    </alternativeName>
</protein>
<evidence type="ECO:0000256" key="13">
    <source>
        <dbReference type="ARBA" id="ARBA00023242"/>
    </source>
</evidence>
<feature type="compositionally biased region" description="Basic and acidic residues" evidence="18">
    <location>
        <begin position="344"/>
        <end position="457"/>
    </location>
</feature>
<keyword evidence="11" id="KW-0010">Activator</keyword>
<evidence type="ECO:0000313" key="19">
    <source>
        <dbReference type="EMBL" id="ELK00078.1"/>
    </source>
</evidence>
<comment type="subcellular location">
    <subcellularLocation>
        <location evidence="3">Cytoplasm</location>
    </subcellularLocation>
    <subcellularLocation>
        <location evidence="1">Mitochondrion</location>
    </subcellularLocation>
    <subcellularLocation>
        <location evidence="2">Nucleus</location>
        <location evidence="2">PML body</location>
    </subcellularLocation>
</comment>
<dbReference type="GO" id="GO:0005739">
    <property type="term" value="C:mitochondrion"/>
    <property type="evidence" value="ECO:0007669"/>
    <property type="project" value="UniProtKB-SubCell"/>
</dbReference>
<evidence type="ECO:0000256" key="14">
    <source>
        <dbReference type="ARBA" id="ARBA00023306"/>
    </source>
</evidence>
<dbReference type="Gene3D" id="1.10.10.60">
    <property type="entry name" value="Homeodomain-like"/>
    <property type="match status" value="1"/>
</dbReference>
<feature type="region of interest" description="Disordered" evidence="18">
    <location>
        <begin position="1293"/>
        <end position="1324"/>
    </location>
</feature>
<feature type="compositionally biased region" description="Basic and acidic residues" evidence="18">
    <location>
        <begin position="501"/>
        <end position="562"/>
    </location>
</feature>
<keyword evidence="17" id="KW-0175">Coiled coil</keyword>
<feature type="region of interest" description="Disordered" evidence="18">
    <location>
        <begin position="28"/>
        <end position="47"/>
    </location>
</feature>
<evidence type="ECO:0000256" key="8">
    <source>
        <dbReference type="ARBA" id="ARBA00022990"/>
    </source>
</evidence>
<feature type="region of interest" description="Disordered" evidence="18">
    <location>
        <begin position="957"/>
        <end position="1060"/>
    </location>
</feature>
<proteinExistence type="predicted"/>
<dbReference type="PANTHER" id="PTHR15489">
    <property type="entry name" value="CASPASE 8 ASSOCIATED PROTEIN 2"/>
    <property type="match status" value="1"/>
</dbReference>
<keyword evidence="13" id="KW-0539">Nucleus</keyword>
<keyword evidence="6" id="KW-0597">Phosphoprotein</keyword>
<dbReference type="EMBL" id="KB031158">
    <property type="protein sequence ID" value="ELK00078.1"/>
    <property type="molecule type" value="Genomic_DNA"/>
</dbReference>
<feature type="region of interest" description="Disordered" evidence="18">
    <location>
        <begin position="220"/>
        <end position="275"/>
    </location>
</feature>
<evidence type="ECO:0000256" key="3">
    <source>
        <dbReference type="ARBA" id="ARBA00004496"/>
    </source>
</evidence>
<feature type="compositionally biased region" description="Basic and acidic residues" evidence="18">
    <location>
        <begin position="957"/>
        <end position="970"/>
    </location>
</feature>
<sequence>MGGYAGLDETEDSTKREARQPLEVCNFQPAVPPSASTRKKIRYERESDSWQLSRGNRIMAADDDNGDGTSLFDAFSASPLKNNDEGSLDIYAGLDSAVSDSPSKSCVPSRNCLDLYEEILTEEGTAKEATYNDLQVKYGKCQLQMKELMKKFKEIQTQNFSLKNENQSLKKNISALIKTARMEINRKDEEISNLHQRLSEFPHFRNNHKIARTSDIVKTKDLKSRSPHLNDCAKTDHRAKSDVSKDVHHSPSLPNLEKEVKSHSEKKISSHLPASVEKHCTNGIWSRSHYQVGEGSSNEDNRRGKKDSGYSQYNRGTDRIRKDLNSSCGDGELRNIEASQRPQGRPEKYGKGEPKTESKNSKFKSNTDLDYKNERIRSFWEKETFRERSHTRVEFQSDKKLERQNERSQSINRKELKSQEKEERKVDQKPKSVVKDQDHWRRCERASLPHSKNEITKSHTSSKHHPEERRGREDCKRDRGISNHSFQGGCSSSLSTSRTQKYIDSKEVDALHQRENTPLEAERHRTEDKRKRERESKEENRYMRHEKRTPTEHLQKTNRETKQITTNLKRQNESKNDKGEVSSNDVSEGADNKDLAIKAENGPNETKNKDLKLSFMEKLNLTLSPAKKQPVSQDNQHKITSAPKSSGICDLECLVQDKTVTCVPSVSKHITEDTKSKLLEPKDSLATAAPEPAKTSIPERKLEEENSLLVKSIDNTVHYDMPICGTETSSAPIEMEKTESLFPSTEMEQNINGARTAVPVVMDIIQTNVSQNFGLELDTKRSDGLNSCISEDRETKESFSTEVVKSNESILQPSVEEAGILPEDGNPKFEPSLVDTPLVESKSCRLEPCLSKDTLESSLQPTELMDHRMEIGETNSVYHDENSVLSIDLNHLRPIPEIISPLNSPVRPVAKVLRLESPSQVSLYNSHKDVFLPNSAHFTSKIQSDLNKENQKPICKTDKFTESDSHKNSSLDELEEGEIISDSENSKSQKSFEKSAKPRTSAEVQITKPSPGSRKSTVHLDKDSRKTSSIKMQQTKRKWNKKQSESSRSSETEKKDKTMSTSSLEKIVPIIAVPSSVREVMHMLRMIRKHVRKNYMKFKVKFPLKQFHRIIESAILSFTSLIKHLDLSKISKSVTTLQKNLCDVIESKLKQVKKNGIVDRLFEQQLPDMKKKTWKFVEEQLDYLFAKLKKTLIKFCEFTNFGSDSDEGKLEKINKGKKPSNCHKGNVNNSSKEMLKEKSLKSEDSIYDKSSLGCKKSEEKRQDQNNSSINTVKHDIKNSNTCLGNIKNSQSEEHSLELNCPSTPKPGKMEGSASEDAQTSQNAAMKPERCFEILTEQQASSLTFNLVSDAQMGEIFKSLLQGSDLLDNSVNCHEKSEWELKTPEKQLLESLKCESIPACTTEELVSGVVSPCPKMISDDNWSLLSSEKGPSLSSGLSLPVHPDVLDESCMFEVSTNIALNKDNVCNSEKSKPCISSILLEDLAVSLTVPSPLKSDGHLSFLKPEVLSSATPEEVISAHFSEDALLEEEDASEQDIHLALESDNSSSKSSCSSWTSRSVTPGFQYHPNLPMHAVIMEKSNDHFIVKIRHAAPSTTTSLIQNMEAGESLTSLPIVAKEADEAEEKKYVLCQNTVLKSVEELKHSNENVDSSKSPHEEQDCMMQTQVPDIYEFLKDASGKVGHSNEVADQCFKLHQVWEPKVPESIEGLPPMEEIPHSVESHLPNAYVDLTKDPVTETKNLEFIEVAVLNIDQLGCSRSNLEQNAQILDSVQPDTVDAFIDLTQDLSSESKNEDNCPALAVEHLGCPVLYVAEDNCKEEQVQVSNKPLECIVEEACIDLTSESPSSCEIKKEDLKSELASNSDSLELPEALDSAHKKRKNLSDLNHSQKKQRKETDLNSKEKTKKITPNSGENGEAYRKKASKKKVPSVTKDPSSLKASPRIKDPSAASGTSPISLSAKNVIKKKGEIIVSWTRNDDREILLECQKRGPSMKTFSYLAAKLNKNPSQVSERFQQLLKLFEKSKCR</sequence>